<organism evidence="1 2">
    <name type="scientific">Pterulicium gracile</name>
    <dbReference type="NCBI Taxonomy" id="1884261"/>
    <lineage>
        <taxon>Eukaryota</taxon>
        <taxon>Fungi</taxon>
        <taxon>Dikarya</taxon>
        <taxon>Basidiomycota</taxon>
        <taxon>Agaricomycotina</taxon>
        <taxon>Agaricomycetes</taxon>
        <taxon>Agaricomycetidae</taxon>
        <taxon>Agaricales</taxon>
        <taxon>Pleurotineae</taxon>
        <taxon>Pterulaceae</taxon>
        <taxon>Pterulicium</taxon>
    </lineage>
</organism>
<name>A0A5C3Q421_9AGAR</name>
<dbReference type="EMBL" id="ML178871">
    <property type="protein sequence ID" value="TFK95917.1"/>
    <property type="molecule type" value="Genomic_DNA"/>
</dbReference>
<reference evidence="1 2" key="1">
    <citation type="journal article" date="2019" name="Nat. Ecol. Evol.">
        <title>Megaphylogeny resolves global patterns of mushroom evolution.</title>
        <authorList>
            <person name="Varga T."/>
            <person name="Krizsan K."/>
            <person name="Foldi C."/>
            <person name="Dima B."/>
            <person name="Sanchez-Garcia M."/>
            <person name="Sanchez-Ramirez S."/>
            <person name="Szollosi G.J."/>
            <person name="Szarkandi J.G."/>
            <person name="Papp V."/>
            <person name="Albert L."/>
            <person name="Andreopoulos W."/>
            <person name="Angelini C."/>
            <person name="Antonin V."/>
            <person name="Barry K.W."/>
            <person name="Bougher N.L."/>
            <person name="Buchanan P."/>
            <person name="Buyck B."/>
            <person name="Bense V."/>
            <person name="Catcheside P."/>
            <person name="Chovatia M."/>
            <person name="Cooper J."/>
            <person name="Damon W."/>
            <person name="Desjardin D."/>
            <person name="Finy P."/>
            <person name="Geml J."/>
            <person name="Haridas S."/>
            <person name="Hughes K."/>
            <person name="Justo A."/>
            <person name="Karasinski D."/>
            <person name="Kautmanova I."/>
            <person name="Kiss B."/>
            <person name="Kocsube S."/>
            <person name="Kotiranta H."/>
            <person name="LaButti K.M."/>
            <person name="Lechner B.E."/>
            <person name="Liimatainen K."/>
            <person name="Lipzen A."/>
            <person name="Lukacs Z."/>
            <person name="Mihaltcheva S."/>
            <person name="Morgado L.N."/>
            <person name="Niskanen T."/>
            <person name="Noordeloos M.E."/>
            <person name="Ohm R.A."/>
            <person name="Ortiz-Santana B."/>
            <person name="Ovrebo C."/>
            <person name="Racz N."/>
            <person name="Riley R."/>
            <person name="Savchenko A."/>
            <person name="Shiryaev A."/>
            <person name="Soop K."/>
            <person name="Spirin V."/>
            <person name="Szebenyi C."/>
            <person name="Tomsovsky M."/>
            <person name="Tulloss R.E."/>
            <person name="Uehling J."/>
            <person name="Grigoriev I.V."/>
            <person name="Vagvolgyi C."/>
            <person name="Papp T."/>
            <person name="Martin F.M."/>
            <person name="Miettinen O."/>
            <person name="Hibbett D.S."/>
            <person name="Nagy L.G."/>
        </authorList>
    </citation>
    <scope>NUCLEOTIDE SEQUENCE [LARGE SCALE GENOMIC DNA]</scope>
    <source>
        <strain evidence="1 2">CBS 309.79</strain>
    </source>
</reference>
<proteinExistence type="predicted"/>
<keyword evidence="2" id="KW-1185">Reference proteome</keyword>
<sequence>MISFIPPSRTSFSLRTTQTRVIRLVSPPNHTHHEGFSFCRIGKGIQAMINGKSTAFTLKFFHPEKVLVAIAKHALTVAQQANVMDSFMVLMMGGALMHGMLGRAILAAGSLETADRELTSPALTMLPTAEDVSVLRDSGWGFLISPSSMFSRFQGSASGWTFFKVHKEKYEEWSQEVEERKVAESKIILDAEKLASSSANAGDKTEAVDNSEPKPKITTTKAEPVIYPPHLFDVYDVRGFVDACVAGGLPHSSESVILTTEAALRKLCEVVSSTDYEPVTKVAGKHKDLMTVLTEMLES</sequence>
<gene>
    <name evidence="1" type="ORF">BDV98DRAFT_346048</name>
</gene>
<evidence type="ECO:0000313" key="2">
    <source>
        <dbReference type="Proteomes" id="UP000305067"/>
    </source>
</evidence>
<protein>
    <submittedName>
        <fullName evidence="1">Uncharacterized protein</fullName>
    </submittedName>
</protein>
<accession>A0A5C3Q421</accession>
<evidence type="ECO:0000313" key="1">
    <source>
        <dbReference type="EMBL" id="TFK95917.1"/>
    </source>
</evidence>
<dbReference type="Proteomes" id="UP000305067">
    <property type="component" value="Unassembled WGS sequence"/>
</dbReference>
<dbReference type="AlphaFoldDB" id="A0A5C3Q421"/>